<dbReference type="RefSeq" id="WP_156640973.1">
    <property type="nucleotide sequence ID" value="NZ_WOXT01000001.1"/>
</dbReference>
<protein>
    <submittedName>
        <fullName evidence="1">Glycosyltransferase</fullName>
    </submittedName>
</protein>
<accession>A0A7C9HLJ4</accession>
<dbReference type="Proteomes" id="UP000479692">
    <property type="component" value="Unassembled WGS sequence"/>
</dbReference>
<dbReference type="EMBL" id="WOXT01000001">
    <property type="protein sequence ID" value="MUV13772.1"/>
    <property type="molecule type" value="Genomic_DNA"/>
</dbReference>
<name>A0A7C9HLJ4_9GAMM</name>
<sequence>MTNAAAPIVVLPVSVDDVALDACLAAVDAGTQPGTRVWLADDARAGPREHAVIQGWLARTPMQAHYTRRQRMVGDVAHLDEVLGACGDSDVVVLAPDAQPAPGWLTQLTACLARDSAIATATPWCNAGEVAAWPRVGEIDPMPADLERLARACAAMAPMHPELPAAVGHAVLLRGRARQRAGGLDAASYGSWMAALIDLSLRLSGLGWRNALCETAFVARPGEGFPFDGDMDALAVRWPAWHARLAQFLMGDPLRHVREELTAKLAVVGPPAPQRELFA</sequence>
<gene>
    <name evidence="1" type="ORF">GN331_06060</name>
</gene>
<dbReference type="AlphaFoldDB" id="A0A7C9HLJ4"/>
<reference evidence="1 2" key="1">
    <citation type="submission" date="2019-12" db="EMBL/GenBank/DDBJ databases">
        <authorList>
            <person name="Xu J."/>
        </authorList>
    </citation>
    <scope>NUCLEOTIDE SEQUENCE [LARGE SCALE GENOMIC DNA]</scope>
    <source>
        <strain evidence="1 2">HX-5-24</strain>
    </source>
</reference>
<keyword evidence="2" id="KW-1185">Reference proteome</keyword>
<keyword evidence="1" id="KW-0808">Transferase</keyword>
<dbReference type="InterPro" id="IPR029044">
    <property type="entry name" value="Nucleotide-diphossugar_trans"/>
</dbReference>
<organism evidence="1 2">
    <name type="scientific">Noviluteimonas gilva</name>
    <dbReference type="NCBI Taxonomy" id="2682097"/>
    <lineage>
        <taxon>Bacteria</taxon>
        <taxon>Pseudomonadati</taxon>
        <taxon>Pseudomonadota</taxon>
        <taxon>Gammaproteobacteria</taxon>
        <taxon>Lysobacterales</taxon>
        <taxon>Lysobacteraceae</taxon>
        <taxon>Noviluteimonas</taxon>
    </lineage>
</organism>
<dbReference type="GO" id="GO:0016740">
    <property type="term" value="F:transferase activity"/>
    <property type="evidence" value="ECO:0007669"/>
    <property type="project" value="UniProtKB-KW"/>
</dbReference>
<evidence type="ECO:0000313" key="1">
    <source>
        <dbReference type="EMBL" id="MUV13772.1"/>
    </source>
</evidence>
<comment type="caution">
    <text evidence="1">The sequence shown here is derived from an EMBL/GenBank/DDBJ whole genome shotgun (WGS) entry which is preliminary data.</text>
</comment>
<proteinExistence type="predicted"/>
<dbReference type="SUPFAM" id="SSF53448">
    <property type="entry name" value="Nucleotide-diphospho-sugar transferases"/>
    <property type="match status" value="1"/>
</dbReference>
<evidence type="ECO:0000313" key="2">
    <source>
        <dbReference type="Proteomes" id="UP000479692"/>
    </source>
</evidence>